<keyword evidence="1" id="KW-0812">Transmembrane</keyword>
<feature type="transmembrane region" description="Helical" evidence="1">
    <location>
        <begin position="7"/>
        <end position="29"/>
    </location>
</feature>
<organism evidence="2">
    <name type="scientific">marine sediment metagenome</name>
    <dbReference type="NCBI Taxonomy" id="412755"/>
    <lineage>
        <taxon>unclassified sequences</taxon>
        <taxon>metagenomes</taxon>
        <taxon>ecological metagenomes</taxon>
    </lineage>
</organism>
<dbReference type="EMBL" id="LAZR01004946">
    <property type="protein sequence ID" value="KKN04195.1"/>
    <property type="molecule type" value="Genomic_DNA"/>
</dbReference>
<keyword evidence="1" id="KW-1133">Transmembrane helix</keyword>
<sequence length="78" mass="8612">MIELFYTIGVVLAVISIPVIIIGMCKYGWFDKDPAFMMLGMVGVPVHCLLWFIIIPLALALGLLYLICKGLIALCPNK</sequence>
<keyword evidence="1" id="KW-0472">Membrane</keyword>
<dbReference type="AlphaFoldDB" id="A0A0F9M9U8"/>
<gene>
    <name evidence="2" type="ORF">LCGC14_1099870</name>
</gene>
<reference evidence="2" key="1">
    <citation type="journal article" date="2015" name="Nature">
        <title>Complex archaea that bridge the gap between prokaryotes and eukaryotes.</title>
        <authorList>
            <person name="Spang A."/>
            <person name="Saw J.H."/>
            <person name="Jorgensen S.L."/>
            <person name="Zaremba-Niedzwiedzka K."/>
            <person name="Martijn J."/>
            <person name="Lind A.E."/>
            <person name="van Eijk R."/>
            <person name="Schleper C."/>
            <person name="Guy L."/>
            <person name="Ettema T.J."/>
        </authorList>
    </citation>
    <scope>NUCLEOTIDE SEQUENCE</scope>
</reference>
<comment type="caution">
    <text evidence="2">The sequence shown here is derived from an EMBL/GenBank/DDBJ whole genome shotgun (WGS) entry which is preliminary data.</text>
</comment>
<accession>A0A0F9M9U8</accession>
<evidence type="ECO:0000313" key="2">
    <source>
        <dbReference type="EMBL" id="KKN04195.1"/>
    </source>
</evidence>
<proteinExistence type="predicted"/>
<evidence type="ECO:0000256" key="1">
    <source>
        <dbReference type="SAM" id="Phobius"/>
    </source>
</evidence>
<name>A0A0F9M9U8_9ZZZZ</name>
<feature type="transmembrane region" description="Helical" evidence="1">
    <location>
        <begin position="49"/>
        <end position="68"/>
    </location>
</feature>
<protein>
    <submittedName>
        <fullName evidence="2">Uncharacterized protein</fullName>
    </submittedName>
</protein>